<reference evidence="3" key="1">
    <citation type="submission" date="2022-11" db="EMBL/GenBank/DDBJ databases">
        <title>Pseudomonas triclosanedens sp. nov., a triclosan degrader isolated from activated sludge.</title>
        <authorList>
            <person name="Yin Y."/>
            <person name="Lu Z."/>
        </authorList>
    </citation>
    <scope>NUCLEOTIDE SEQUENCE</scope>
    <source>
        <strain evidence="3">ZM23</strain>
    </source>
</reference>
<organism evidence="3 4">
    <name type="scientific">Pseudomonas triclosanedens</name>
    <dbReference type="NCBI Taxonomy" id="2961893"/>
    <lineage>
        <taxon>Bacteria</taxon>
        <taxon>Pseudomonadati</taxon>
        <taxon>Pseudomonadota</taxon>
        <taxon>Gammaproteobacteria</taxon>
        <taxon>Pseudomonadales</taxon>
        <taxon>Pseudomonadaceae</taxon>
        <taxon>Pseudomonas</taxon>
    </lineage>
</organism>
<name>A0ABY6ZZ55_9PSED</name>
<gene>
    <name evidence="3" type="ORF">OU419_03035</name>
</gene>
<accession>A0ABY6ZZ55</accession>
<dbReference type="Gene3D" id="2.60.40.3940">
    <property type="match status" value="1"/>
</dbReference>
<feature type="domain" description="Putative tail fiber protein gp53-like C-terminal" evidence="2">
    <location>
        <begin position="428"/>
        <end position="514"/>
    </location>
</feature>
<sequence>MPVTYFALLTTTGAAKLANAAAVGSPLKITRLAVGDGAGSVPTPDANRTALVNEVRRAPLNQLNIDPANSSQIVAEQIIPADAGGWWIREMGLYDESGALIAYANCAPSYKPLLAEGSGRTQTVRMVLIVGNTASVDLRFDASLVVATREYVDDAISTAINRLDYKQSVRAATTANITLSGLQTVDGIALAAGDRVLVKDQVAANENGIYVASAGVWVRSADADESAEVTPALTVSVESGASLADSVWQLITDAPISVGATPLVFRDITNGLARLASPAFTGSPTAPTPSPFDRDTSLATTEFVQRAIGNFSGQTSANTTRALTLDMAGQVINCGNTITVTLPTGTSEAVGATFQINNAGSGVVTVQAAAGQSLYGVGNSTARTFVLGAGDTVTVAYVGGASWYAWGGVQLGASAGFASFQQPNGYQRLPSGLIIQWGVAIGGTGALTSVYPIAFPNAVLQVTATLADKTIGSVGGISLYLNASTIANKTAITVTVNGSDSAGATAARYIAIGY</sequence>
<dbReference type="InterPro" id="IPR022225">
    <property type="entry name" value="Phage_tail_fibre_N"/>
</dbReference>
<keyword evidence="4" id="KW-1185">Reference proteome</keyword>
<evidence type="ECO:0000259" key="1">
    <source>
        <dbReference type="Pfam" id="PF12571"/>
    </source>
</evidence>
<dbReference type="PANTHER" id="PTHR35191">
    <property type="entry name" value="PROPHAGE SIDE TAIL FIBER PROTEIN HOMOLOG STFQ-RELATED"/>
    <property type="match status" value="1"/>
</dbReference>
<dbReference type="Pfam" id="PF21882">
    <property type="entry name" value="Gp53-like_C"/>
    <property type="match status" value="1"/>
</dbReference>
<evidence type="ECO:0000259" key="2">
    <source>
        <dbReference type="Pfam" id="PF21882"/>
    </source>
</evidence>
<dbReference type="PANTHER" id="PTHR35191:SF1">
    <property type="entry name" value="PROPHAGE SIDE TAIL FIBER PROTEIN HOMOLOG STFQ-RELATED"/>
    <property type="match status" value="1"/>
</dbReference>
<protein>
    <submittedName>
        <fullName evidence="3">Phage tail protein</fullName>
    </submittedName>
</protein>
<dbReference type="EMBL" id="CP113432">
    <property type="protein sequence ID" value="WAI50262.1"/>
    <property type="molecule type" value="Genomic_DNA"/>
</dbReference>
<dbReference type="Pfam" id="PF12571">
    <property type="entry name" value="Phage_tail_fib"/>
    <property type="match status" value="1"/>
</dbReference>
<evidence type="ECO:0000313" key="4">
    <source>
        <dbReference type="Proteomes" id="UP001163624"/>
    </source>
</evidence>
<dbReference type="Proteomes" id="UP001163624">
    <property type="component" value="Chromosome"/>
</dbReference>
<evidence type="ECO:0000313" key="3">
    <source>
        <dbReference type="EMBL" id="WAI50262.1"/>
    </source>
</evidence>
<feature type="domain" description="Phage tail fibre protein N-terminal" evidence="1">
    <location>
        <begin position="1"/>
        <end position="149"/>
    </location>
</feature>
<proteinExistence type="predicted"/>
<dbReference type="InterPro" id="IPR054075">
    <property type="entry name" value="Gp53-like_C"/>
</dbReference>
<dbReference type="InterPro" id="IPR051934">
    <property type="entry name" value="Phage_Tail_Fiber_Structural"/>
</dbReference>
<dbReference type="RefSeq" id="WP_254470252.1">
    <property type="nucleotide sequence ID" value="NZ_CP113432.1"/>
</dbReference>